<evidence type="ECO:0000256" key="1">
    <source>
        <dbReference type="SAM" id="MobiDB-lite"/>
    </source>
</evidence>
<dbReference type="Ensembl" id="ENSLBET00000002499.1">
    <property type="protein sequence ID" value="ENSLBEP00000002366.1"/>
    <property type="gene ID" value="ENSLBEG00000001863.1"/>
</dbReference>
<sequence>DLIHVLGGPRLGSGEGSDVGPGLGSGEGSDVGPRLGSGEGSDVGPGLGSGEGSDVGPGLGSGEGSDVGPGLGSGVALTDHVQSESSAAAPAPLLSAVWAEVLQGRRRDGEGGRGGGGRCFYAPSM</sequence>
<reference evidence="2" key="2">
    <citation type="submission" date="2025-09" db="UniProtKB">
        <authorList>
            <consortium name="Ensembl"/>
        </authorList>
    </citation>
    <scope>IDENTIFICATION</scope>
</reference>
<feature type="region of interest" description="Disordered" evidence="1">
    <location>
        <begin position="106"/>
        <end position="125"/>
    </location>
</feature>
<dbReference type="InParanoid" id="A0A3Q3E8L6"/>
<evidence type="ECO:0000313" key="3">
    <source>
        <dbReference type="Proteomes" id="UP000261660"/>
    </source>
</evidence>
<proteinExistence type="predicted"/>
<feature type="region of interest" description="Disordered" evidence="1">
    <location>
        <begin position="1"/>
        <end position="90"/>
    </location>
</feature>
<protein>
    <submittedName>
        <fullName evidence="2">Uncharacterized protein</fullName>
    </submittedName>
</protein>
<organism evidence="2 3">
    <name type="scientific">Labrus bergylta</name>
    <name type="common">ballan wrasse</name>
    <dbReference type="NCBI Taxonomy" id="56723"/>
    <lineage>
        <taxon>Eukaryota</taxon>
        <taxon>Metazoa</taxon>
        <taxon>Chordata</taxon>
        <taxon>Craniata</taxon>
        <taxon>Vertebrata</taxon>
        <taxon>Euteleostomi</taxon>
        <taxon>Actinopterygii</taxon>
        <taxon>Neopterygii</taxon>
        <taxon>Teleostei</taxon>
        <taxon>Neoteleostei</taxon>
        <taxon>Acanthomorphata</taxon>
        <taxon>Eupercaria</taxon>
        <taxon>Labriformes</taxon>
        <taxon>Labridae</taxon>
        <taxon>Labrus</taxon>
    </lineage>
</organism>
<evidence type="ECO:0000313" key="2">
    <source>
        <dbReference type="Ensembl" id="ENSLBEP00000002366.1"/>
    </source>
</evidence>
<reference evidence="2" key="1">
    <citation type="submission" date="2025-08" db="UniProtKB">
        <authorList>
            <consortium name="Ensembl"/>
        </authorList>
    </citation>
    <scope>IDENTIFICATION</scope>
</reference>
<feature type="compositionally biased region" description="Gly residues" evidence="1">
    <location>
        <begin position="9"/>
        <end position="73"/>
    </location>
</feature>
<keyword evidence="3" id="KW-1185">Reference proteome</keyword>
<accession>A0A3Q3E8L6</accession>
<dbReference type="GeneTree" id="ENSGT00940000181692"/>
<dbReference type="Proteomes" id="UP000261660">
    <property type="component" value="Unplaced"/>
</dbReference>
<dbReference type="AlphaFoldDB" id="A0A3Q3E8L6"/>
<name>A0A3Q3E8L6_9LABR</name>